<dbReference type="AlphaFoldDB" id="A0A2K1KX84"/>
<reference evidence="2 4" key="2">
    <citation type="journal article" date="2018" name="Plant J.">
        <title>The Physcomitrella patens chromosome-scale assembly reveals moss genome structure and evolution.</title>
        <authorList>
            <person name="Lang D."/>
            <person name="Ullrich K.K."/>
            <person name="Murat F."/>
            <person name="Fuchs J."/>
            <person name="Jenkins J."/>
            <person name="Haas F.B."/>
            <person name="Piednoel M."/>
            <person name="Gundlach H."/>
            <person name="Van Bel M."/>
            <person name="Meyberg R."/>
            <person name="Vives C."/>
            <person name="Morata J."/>
            <person name="Symeonidi A."/>
            <person name="Hiss M."/>
            <person name="Muchero W."/>
            <person name="Kamisugi Y."/>
            <person name="Saleh O."/>
            <person name="Blanc G."/>
            <person name="Decker E.L."/>
            <person name="van Gessel N."/>
            <person name="Grimwood J."/>
            <person name="Hayes R.D."/>
            <person name="Graham S.W."/>
            <person name="Gunter L.E."/>
            <person name="McDaniel S.F."/>
            <person name="Hoernstein S.N.W."/>
            <person name="Larsson A."/>
            <person name="Li F.W."/>
            <person name="Perroud P.F."/>
            <person name="Phillips J."/>
            <person name="Ranjan P."/>
            <person name="Rokshar D.S."/>
            <person name="Rothfels C.J."/>
            <person name="Schneider L."/>
            <person name="Shu S."/>
            <person name="Stevenson D.W."/>
            <person name="Thummler F."/>
            <person name="Tillich M."/>
            <person name="Villarreal Aguilar J.C."/>
            <person name="Widiez T."/>
            <person name="Wong G.K."/>
            <person name="Wymore A."/>
            <person name="Zhang Y."/>
            <person name="Zimmer A.D."/>
            <person name="Quatrano R.S."/>
            <person name="Mayer K.F.X."/>
            <person name="Goodstein D."/>
            <person name="Casacuberta J.M."/>
            <person name="Vandepoele K."/>
            <person name="Reski R."/>
            <person name="Cuming A.C."/>
            <person name="Tuskan G.A."/>
            <person name="Maumus F."/>
            <person name="Salse J."/>
            <person name="Schmutz J."/>
            <person name="Rensing S.A."/>
        </authorList>
    </citation>
    <scope>NUCLEOTIDE SEQUENCE [LARGE SCALE GENOMIC DNA]</scope>
    <source>
        <strain evidence="3 4">cv. Gransden 2004</strain>
    </source>
</reference>
<evidence type="ECO:0000313" key="4">
    <source>
        <dbReference type="Proteomes" id="UP000006727"/>
    </source>
</evidence>
<organism evidence="2">
    <name type="scientific">Physcomitrium patens</name>
    <name type="common">Spreading-leaved earth moss</name>
    <name type="synonym">Physcomitrella patens</name>
    <dbReference type="NCBI Taxonomy" id="3218"/>
    <lineage>
        <taxon>Eukaryota</taxon>
        <taxon>Viridiplantae</taxon>
        <taxon>Streptophyta</taxon>
        <taxon>Embryophyta</taxon>
        <taxon>Bryophyta</taxon>
        <taxon>Bryophytina</taxon>
        <taxon>Bryopsida</taxon>
        <taxon>Funariidae</taxon>
        <taxon>Funariales</taxon>
        <taxon>Funariaceae</taxon>
        <taxon>Physcomitrium</taxon>
    </lineage>
</organism>
<accession>A0A2K1KX84</accession>
<dbReference type="Gramene" id="Pp3c3_34263V3.1">
    <property type="protein sequence ID" value="Pp3c3_34263V3.1"/>
    <property type="gene ID" value="Pp3c3_34263"/>
</dbReference>
<evidence type="ECO:0000256" key="1">
    <source>
        <dbReference type="SAM" id="MobiDB-lite"/>
    </source>
</evidence>
<evidence type="ECO:0000313" key="3">
    <source>
        <dbReference type="EnsemblPlants" id="Pp3c3_34263V3.1"/>
    </source>
</evidence>
<gene>
    <name evidence="2" type="ORF">PHYPA_005355</name>
</gene>
<dbReference type="Proteomes" id="UP000006727">
    <property type="component" value="Chromosome 3"/>
</dbReference>
<proteinExistence type="predicted"/>
<keyword evidence="4" id="KW-1185">Reference proteome</keyword>
<name>A0A2K1KX84_PHYPA</name>
<dbReference type="EnsemblPlants" id="Pp3c3_34263V3.1">
    <property type="protein sequence ID" value="Pp3c3_34263V3.1"/>
    <property type="gene ID" value="Pp3c3_34263"/>
</dbReference>
<feature type="compositionally biased region" description="Polar residues" evidence="1">
    <location>
        <begin position="88"/>
        <end position="100"/>
    </location>
</feature>
<reference evidence="3" key="3">
    <citation type="submission" date="2020-12" db="UniProtKB">
        <authorList>
            <consortium name="EnsemblPlants"/>
        </authorList>
    </citation>
    <scope>IDENTIFICATION</scope>
</reference>
<sequence>MDVHGNWNTEILHINPRTSENREIMNNHCSVPTLDLKIFTEKGDKGDGKTPPTNFTCRHWQVIPYTFTLSHTELDPQISQKKHDRDNTPATIQANTTSTHRQTDENQMHRIPQYHLTTRFKIPITYYQSLNTPQNGRYSKPSFSTRRPQTHTMRRILQGPNFESWTKKTFVSGTLRSDTVGTCGAVECKKTNTQSRQRKACEAALWRHFLRYWVVFSFDSFLLSVSVKLNLVFLSGHDLWTFATSCGDGGCLA</sequence>
<feature type="region of interest" description="Disordered" evidence="1">
    <location>
        <begin position="78"/>
        <end position="104"/>
    </location>
</feature>
<dbReference type="EMBL" id="ABEU02000003">
    <property type="protein sequence ID" value="PNR58360.1"/>
    <property type="molecule type" value="Genomic_DNA"/>
</dbReference>
<dbReference type="InParanoid" id="A0A2K1KX84"/>
<evidence type="ECO:0000313" key="2">
    <source>
        <dbReference type="EMBL" id="PNR58360.1"/>
    </source>
</evidence>
<protein>
    <submittedName>
        <fullName evidence="2 3">Uncharacterized protein</fullName>
    </submittedName>
</protein>
<reference evidence="2 4" key="1">
    <citation type="journal article" date="2008" name="Science">
        <title>The Physcomitrella genome reveals evolutionary insights into the conquest of land by plants.</title>
        <authorList>
            <person name="Rensing S."/>
            <person name="Lang D."/>
            <person name="Zimmer A."/>
            <person name="Terry A."/>
            <person name="Salamov A."/>
            <person name="Shapiro H."/>
            <person name="Nishiyama T."/>
            <person name="Perroud P.-F."/>
            <person name="Lindquist E."/>
            <person name="Kamisugi Y."/>
            <person name="Tanahashi T."/>
            <person name="Sakakibara K."/>
            <person name="Fujita T."/>
            <person name="Oishi K."/>
            <person name="Shin-I T."/>
            <person name="Kuroki Y."/>
            <person name="Toyoda A."/>
            <person name="Suzuki Y."/>
            <person name="Hashimoto A."/>
            <person name="Yamaguchi K."/>
            <person name="Sugano A."/>
            <person name="Kohara Y."/>
            <person name="Fujiyama A."/>
            <person name="Anterola A."/>
            <person name="Aoki S."/>
            <person name="Ashton N."/>
            <person name="Barbazuk W.B."/>
            <person name="Barker E."/>
            <person name="Bennetzen J."/>
            <person name="Bezanilla M."/>
            <person name="Blankenship R."/>
            <person name="Cho S.H."/>
            <person name="Dutcher S."/>
            <person name="Estelle M."/>
            <person name="Fawcett J.A."/>
            <person name="Gundlach H."/>
            <person name="Hanada K."/>
            <person name="Heyl A."/>
            <person name="Hicks K.A."/>
            <person name="Hugh J."/>
            <person name="Lohr M."/>
            <person name="Mayer K."/>
            <person name="Melkozernov A."/>
            <person name="Murata T."/>
            <person name="Nelson D."/>
            <person name="Pils B."/>
            <person name="Prigge M."/>
            <person name="Reiss B."/>
            <person name="Renner T."/>
            <person name="Rombauts S."/>
            <person name="Rushton P."/>
            <person name="Sanderfoot A."/>
            <person name="Schween G."/>
            <person name="Shiu S.-H."/>
            <person name="Stueber K."/>
            <person name="Theodoulou F.L."/>
            <person name="Tu H."/>
            <person name="Van de Peer Y."/>
            <person name="Verrier P.J."/>
            <person name="Waters E."/>
            <person name="Wood A."/>
            <person name="Yang L."/>
            <person name="Cove D."/>
            <person name="Cuming A."/>
            <person name="Hasebe M."/>
            <person name="Lucas S."/>
            <person name="Mishler D.B."/>
            <person name="Reski R."/>
            <person name="Grigoriev I."/>
            <person name="Quatrano R.S."/>
            <person name="Boore J.L."/>
        </authorList>
    </citation>
    <scope>NUCLEOTIDE SEQUENCE [LARGE SCALE GENOMIC DNA]</scope>
    <source>
        <strain evidence="3 4">cv. Gransden 2004</strain>
    </source>
</reference>